<keyword evidence="5" id="KW-1185">Reference proteome</keyword>
<dbReference type="InterPro" id="IPR017281">
    <property type="entry name" value="Myelin_different_resp_MyD88"/>
</dbReference>
<dbReference type="GO" id="GO:0050830">
    <property type="term" value="P:defense response to Gram-positive bacterium"/>
    <property type="evidence" value="ECO:0007669"/>
    <property type="project" value="TreeGrafter"/>
</dbReference>
<keyword evidence="1" id="KW-0395">Inflammatory response</keyword>
<protein>
    <recommendedName>
        <fullName evidence="3">Death domain-containing protein</fullName>
    </recommendedName>
</protein>
<dbReference type="GO" id="GO:0008063">
    <property type="term" value="P:Toll signaling pathway"/>
    <property type="evidence" value="ECO:0007669"/>
    <property type="project" value="TreeGrafter"/>
</dbReference>
<dbReference type="PANTHER" id="PTHR15079">
    <property type="entry name" value="MYD88"/>
    <property type="match status" value="1"/>
</dbReference>
<evidence type="ECO:0000256" key="2">
    <source>
        <dbReference type="SAM" id="MobiDB-lite"/>
    </source>
</evidence>
<dbReference type="SUPFAM" id="SSF47986">
    <property type="entry name" value="DEATH domain"/>
    <property type="match status" value="1"/>
</dbReference>
<dbReference type="Gene3D" id="1.10.533.10">
    <property type="entry name" value="Death Domain, Fas"/>
    <property type="match status" value="1"/>
</dbReference>
<dbReference type="GO" id="GO:0034142">
    <property type="term" value="P:toll-like receptor 4 signaling pathway"/>
    <property type="evidence" value="ECO:0007669"/>
    <property type="project" value="TreeGrafter"/>
</dbReference>
<feature type="region of interest" description="Disordered" evidence="2">
    <location>
        <begin position="344"/>
        <end position="380"/>
    </location>
</feature>
<dbReference type="InterPro" id="IPR000488">
    <property type="entry name" value="Death_dom"/>
</dbReference>
<dbReference type="GO" id="GO:0035325">
    <property type="term" value="F:Toll-like receptor binding"/>
    <property type="evidence" value="ECO:0007669"/>
    <property type="project" value="TreeGrafter"/>
</dbReference>
<organism evidence="4 5">
    <name type="scientific">Aromia moschata</name>
    <dbReference type="NCBI Taxonomy" id="1265417"/>
    <lineage>
        <taxon>Eukaryota</taxon>
        <taxon>Metazoa</taxon>
        <taxon>Ecdysozoa</taxon>
        <taxon>Arthropoda</taxon>
        <taxon>Hexapoda</taxon>
        <taxon>Insecta</taxon>
        <taxon>Pterygota</taxon>
        <taxon>Neoptera</taxon>
        <taxon>Endopterygota</taxon>
        <taxon>Coleoptera</taxon>
        <taxon>Polyphaga</taxon>
        <taxon>Cucujiformia</taxon>
        <taxon>Chrysomeloidea</taxon>
        <taxon>Cerambycidae</taxon>
        <taxon>Cerambycinae</taxon>
        <taxon>Callichromatini</taxon>
        <taxon>Aromia</taxon>
    </lineage>
</organism>
<dbReference type="GO" id="GO:0005886">
    <property type="term" value="C:plasma membrane"/>
    <property type="evidence" value="ECO:0007669"/>
    <property type="project" value="TreeGrafter"/>
</dbReference>
<dbReference type="AlphaFoldDB" id="A0AAV8XSE7"/>
<dbReference type="GO" id="GO:0002755">
    <property type="term" value="P:MyD88-dependent toll-like receptor signaling pathway"/>
    <property type="evidence" value="ECO:0007669"/>
    <property type="project" value="InterPro"/>
</dbReference>
<dbReference type="PROSITE" id="PS50017">
    <property type="entry name" value="DEATH_DOMAIN"/>
    <property type="match status" value="1"/>
</dbReference>
<accession>A0AAV8XSE7</accession>
<evidence type="ECO:0000313" key="5">
    <source>
        <dbReference type="Proteomes" id="UP001162162"/>
    </source>
</evidence>
<name>A0AAV8XSE7_9CUCU</name>
<dbReference type="Proteomes" id="UP001162162">
    <property type="component" value="Unassembled WGS sequence"/>
</dbReference>
<dbReference type="GO" id="GO:0070976">
    <property type="term" value="F:TIR domain binding"/>
    <property type="evidence" value="ECO:0007669"/>
    <property type="project" value="InterPro"/>
</dbReference>
<evidence type="ECO:0000259" key="3">
    <source>
        <dbReference type="PROSITE" id="PS50017"/>
    </source>
</evidence>
<evidence type="ECO:0000256" key="1">
    <source>
        <dbReference type="ARBA" id="ARBA00023198"/>
    </source>
</evidence>
<dbReference type="Pfam" id="PF00531">
    <property type="entry name" value="Death"/>
    <property type="match status" value="1"/>
</dbReference>
<proteinExistence type="predicted"/>
<dbReference type="EMBL" id="JAPWTK010000351">
    <property type="protein sequence ID" value="KAJ8941814.1"/>
    <property type="molecule type" value="Genomic_DNA"/>
</dbReference>
<evidence type="ECO:0000313" key="4">
    <source>
        <dbReference type="EMBL" id="KAJ8941814.1"/>
    </source>
</evidence>
<dbReference type="PANTHER" id="PTHR15079:SF3">
    <property type="entry name" value="MYELOID DIFFERENTIATION PRIMARY RESPONSE PROTEIN MYD88"/>
    <property type="match status" value="1"/>
</dbReference>
<dbReference type="GO" id="GO:0045087">
    <property type="term" value="P:innate immune response"/>
    <property type="evidence" value="ECO:0007669"/>
    <property type="project" value="TreeGrafter"/>
</dbReference>
<dbReference type="InterPro" id="IPR011029">
    <property type="entry name" value="DEATH-like_dom_sf"/>
</dbReference>
<reference evidence="4" key="1">
    <citation type="journal article" date="2023" name="Insect Mol. Biol.">
        <title>Genome sequencing provides insights into the evolution of gene families encoding plant cell wall-degrading enzymes in longhorned beetles.</title>
        <authorList>
            <person name="Shin N.R."/>
            <person name="Okamura Y."/>
            <person name="Kirsch R."/>
            <person name="Pauchet Y."/>
        </authorList>
    </citation>
    <scope>NUCLEOTIDE SEQUENCE</scope>
    <source>
        <strain evidence="4">AMC_N1</strain>
    </source>
</reference>
<sequence>MEEQMDDANDSHDNNRHITIQALRRKTRIIISTLLNPIKVIPNEKGLPRDWQGLAELCGISGEKIPSIQQDSDPSNKVLDLWNEKDRNGSTIDNFLLYLEELDRFDVIEDIELLIEEDINFYKQNPNGFKCTPPDLDADKYILTIDDVSRISEGLEPQTYDAFVLFADDDIDFGHGAHRDHGETAIGIEQRKRKIIPCIYKPCDNLPPELSCYFMLDYRRSGVLWNFWEKLYGSIRAPKQKSSATKTVNSINRSFSQYNSSSKQCLLKSVLHHENATAPSLKPISQVKFSSMVDLNSVGNEKIIPDENLTSSTSANSLGAYSPAIKKRKSFKLYNRLKNIMKTKGSKNDEAKAETPQTADNVPDVEVEKEKKKTFFSRGSKRKKAAVAALS</sequence>
<gene>
    <name evidence="4" type="ORF">NQ318_006791</name>
</gene>
<feature type="domain" description="Death" evidence="3">
    <location>
        <begin position="50"/>
        <end position="115"/>
    </location>
</feature>
<dbReference type="GO" id="GO:0043123">
    <property type="term" value="P:positive regulation of canonical NF-kappaB signal transduction"/>
    <property type="evidence" value="ECO:0007669"/>
    <property type="project" value="InterPro"/>
</dbReference>
<comment type="caution">
    <text evidence="4">The sequence shown here is derived from an EMBL/GenBank/DDBJ whole genome shotgun (WGS) entry which is preliminary data.</text>
</comment>